<dbReference type="PANTHER" id="PTHR30469">
    <property type="entry name" value="MULTIDRUG RESISTANCE PROTEIN MDTA"/>
    <property type="match status" value="1"/>
</dbReference>
<gene>
    <name evidence="4" type="ORF">SAMN05421790_103203</name>
</gene>
<reference evidence="5" key="1">
    <citation type="submission" date="2017-01" db="EMBL/GenBank/DDBJ databases">
        <authorList>
            <person name="Varghese N."/>
            <person name="Submissions S."/>
        </authorList>
    </citation>
    <scope>NUCLEOTIDE SEQUENCE [LARGE SCALE GENOMIC DNA]</scope>
    <source>
        <strain evidence="5">DSM 45196</strain>
    </source>
</reference>
<dbReference type="OrthoDB" id="85226at2"/>
<dbReference type="GO" id="GO:1990281">
    <property type="term" value="C:efflux pump complex"/>
    <property type="evidence" value="ECO:0007669"/>
    <property type="project" value="TreeGrafter"/>
</dbReference>
<proteinExistence type="predicted"/>
<accession>A0A1N7KQ00</accession>
<dbReference type="Pfam" id="PF25989">
    <property type="entry name" value="YknX_C"/>
    <property type="match status" value="1"/>
</dbReference>
<dbReference type="RefSeq" id="WP_009709619.1">
    <property type="nucleotide sequence ID" value="NZ_CP048103.1"/>
</dbReference>
<dbReference type="Pfam" id="PF25990">
    <property type="entry name" value="Beta-barrel_YknX"/>
    <property type="match status" value="1"/>
</dbReference>
<keyword evidence="5" id="KW-1185">Reference proteome</keyword>
<evidence type="ECO:0000259" key="3">
    <source>
        <dbReference type="Pfam" id="PF25990"/>
    </source>
</evidence>
<dbReference type="AlphaFoldDB" id="A0A1N7KQ00"/>
<evidence type="ECO:0000313" key="5">
    <source>
        <dbReference type="Proteomes" id="UP000186795"/>
    </source>
</evidence>
<dbReference type="Gene3D" id="2.40.420.20">
    <property type="match status" value="1"/>
</dbReference>
<feature type="domain" description="YknX-like C-terminal permuted SH3-like" evidence="2">
    <location>
        <begin position="220"/>
        <end position="287"/>
    </location>
</feature>
<dbReference type="Pfam" id="PF25984">
    <property type="entry name" value="BSH_YknX"/>
    <property type="match status" value="1"/>
</dbReference>
<feature type="domain" description="YknX-like beta-barrel" evidence="3">
    <location>
        <begin position="130"/>
        <end position="212"/>
    </location>
</feature>
<sequence length="288" mass="31680">MNKKFGIGLGVVLLIGLVVGAAIFKNQAQSVEVKTEKMKETAIQEEVTTSGSLMPNEMHSIYYRPEMGEFDKILVDEGDKVTKGEGVLRYKNPSRRVKSDLRGTVIQVNPPGSTGDDRQPAVVVADLNRLVVQADVTEYDALKVKKGQRVTLKWDADPSREWTGKISRVAQLPKHSGAEGAGNESDQIKYEVEISLDRKVPLKLGSRLMASIRTDEQKVKTIPQKALVRKNDKDGVFVVDNSRAVWKEVDLGISDGKRVEIRSGLAGKDEVVIHPPQDLKTGAEVTVP</sequence>
<dbReference type="InterPro" id="IPR058637">
    <property type="entry name" value="YknX-like_C"/>
</dbReference>
<dbReference type="GO" id="GO:0015562">
    <property type="term" value="F:efflux transmembrane transporter activity"/>
    <property type="evidence" value="ECO:0007669"/>
    <property type="project" value="TreeGrafter"/>
</dbReference>
<evidence type="ECO:0000259" key="1">
    <source>
        <dbReference type="Pfam" id="PF25984"/>
    </source>
</evidence>
<dbReference type="InterPro" id="IPR058636">
    <property type="entry name" value="Beta-barrel_YknX"/>
</dbReference>
<name>A0A1N7KQ00_9BACL</name>
<protein>
    <submittedName>
        <fullName evidence="4">Barrel-sandwich domain of CusB or HlyD membrane-fusion</fullName>
    </submittedName>
</protein>
<dbReference type="Gene3D" id="2.40.30.170">
    <property type="match status" value="1"/>
</dbReference>
<evidence type="ECO:0000259" key="2">
    <source>
        <dbReference type="Pfam" id="PF25989"/>
    </source>
</evidence>
<evidence type="ECO:0000313" key="4">
    <source>
        <dbReference type="EMBL" id="SIS63625.1"/>
    </source>
</evidence>
<dbReference type="InterPro" id="IPR058639">
    <property type="entry name" value="BSH_YknX-like"/>
</dbReference>
<feature type="domain" description="YknX-like barrel-sandwich hybrid" evidence="1">
    <location>
        <begin position="60"/>
        <end position="123"/>
    </location>
</feature>
<dbReference type="Proteomes" id="UP000186795">
    <property type="component" value="Unassembled WGS sequence"/>
</dbReference>
<dbReference type="EMBL" id="FTOD01000003">
    <property type="protein sequence ID" value="SIS63625.1"/>
    <property type="molecule type" value="Genomic_DNA"/>
</dbReference>
<organism evidence="4 5">
    <name type="scientific">Kroppenstedtia eburnea</name>
    <dbReference type="NCBI Taxonomy" id="714067"/>
    <lineage>
        <taxon>Bacteria</taxon>
        <taxon>Bacillati</taxon>
        <taxon>Bacillota</taxon>
        <taxon>Bacilli</taxon>
        <taxon>Bacillales</taxon>
        <taxon>Thermoactinomycetaceae</taxon>
        <taxon>Kroppenstedtia</taxon>
    </lineage>
</organism>